<sequence>MEEKEEVNDCSTDECIGNIDADFCSFYYKAVKRLLDIDSKANVSYLYRYAKIFNKYYDIFGQVRTDLEDKDNAIIKLLESSLYYRLIYFYRNATLFSSAVAFHFQNVYKQDPNVIKRLINKKIVKICSIGGCSVPGIVAIITFLKSIAQEIEIGFELDFRVTIIDTSADWKNACIIVLSFLEEFHKATWKINFIQCNLAKTKTWTPEMLKTIQEADVITMVRFISHLEVKRNIVKMISDKLQTQAMFFILDRPYARLIELYFGITNLGNFHLLHTELCDYHTLDIEAVKQFRTLYKKHFGDEQQLICNVSGNLFVSVWMKASSVKDAKYKDNLECIFQANAEKYNSKLSFLCNNALTKWENAFRKKKEAAGWSAKGIKKFVKQQKEKRSNMFGKYIPQKKGVDSLQNHLLTQLQWLENDRKEFNETSKKSLDKYLSQKSQYSLMKKNAYFSSLSAHNLCSFFE</sequence>
<dbReference type="AlphaFoldDB" id="A0A4Y2HZ17"/>
<dbReference type="Proteomes" id="UP000499080">
    <property type="component" value="Unassembled WGS sequence"/>
</dbReference>
<dbReference type="EMBL" id="BGPR01002258">
    <property type="protein sequence ID" value="GBM70563.1"/>
    <property type="molecule type" value="Genomic_DNA"/>
</dbReference>
<evidence type="ECO:0000313" key="2">
    <source>
        <dbReference type="Proteomes" id="UP000499080"/>
    </source>
</evidence>
<proteinExistence type="predicted"/>
<dbReference type="OrthoDB" id="6437175at2759"/>
<protein>
    <submittedName>
        <fullName evidence="1">Uncharacterized protein</fullName>
    </submittedName>
</protein>
<accession>A0A4Y2HZ17</accession>
<keyword evidence="2" id="KW-1185">Reference proteome</keyword>
<name>A0A4Y2HZ17_ARAVE</name>
<gene>
    <name evidence="1" type="ORF">AVEN_196266_1</name>
</gene>
<comment type="caution">
    <text evidence="1">The sequence shown here is derived from an EMBL/GenBank/DDBJ whole genome shotgun (WGS) entry which is preliminary data.</text>
</comment>
<reference evidence="1 2" key="1">
    <citation type="journal article" date="2019" name="Sci. Rep.">
        <title>Orb-weaving spider Araneus ventricosus genome elucidates the spidroin gene catalogue.</title>
        <authorList>
            <person name="Kono N."/>
            <person name="Nakamura H."/>
            <person name="Ohtoshi R."/>
            <person name="Moran D.A.P."/>
            <person name="Shinohara A."/>
            <person name="Yoshida Y."/>
            <person name="Fujiwara M."/>
            <person name="Mori M."/>
            <person name="Tomita M."/>
            <person name="Arakawa K."/>
        </authorList>
    </citation>
    <scope>NUCLEOTIDE SEQUENCE [LARGE SCALE GENOMIC DNA]</scope>
</reference>
<evidence type="ECO:0000313" key="1">
    <source>
        <dbReference type="EMBL" id="GBM70563.1"/>
    </source>
</evidence>
<organism evidence="1 2">
    <name type="scientific">Araneus ventricosus</name>
    <name type="common">Orbweaver spider</name>
    <name type="synonym">Epeira ventricosa</name>
    <dbReference type="NCBI Taxonomy" id="182803"/>
    <lineage>
        <taxon>Eukaryota</taxon>
        <taxon>Metazoa</taxon>
        <taxon>Ecdysozoa</taxon>
        <taxon>Arthropoda</taxon>
        <taxon>Chelicerata</taxon>
        <taxon>Arachnida</taxon>
        <taxon>Araneae</taxon>
        <taxon>Araneomorphae</taxon>
        <taxon>Entelegynae</taxon>
        <taxon>Araneoidea</taxon>
        <taxon>Araneidae</taxon>
        <taxon>Araneus</taxon>
    </lineage>
</organism>